<comment type="caution">
    <text evidence="1">The sequence shown here is derived from an EMBL/GenBank/DDBJ whole genome shotgun (WGS) entry which is preliminary data.</text>
</comment>
<evidence type="ECO:0000313" key="2">
    <source>
        <dbReference type="Proteomes" id="UP000037784"/>
    </source>
</evidence>
<organism evidence="1 2">
    <name type="scientific">Ardenticatena maritima</name>
    <dbReference type="NCBI Taxonomy" id="872965"/>
    <lineage>
        <taxon>Bacteria</taxon>
        <taxon>Bacillati</taxon>
        <taxon>Chloroflexota</taxon>
        <taxon>Ardenticatenia</taxon>
        <taxon>Ardenticatenales</taxon>
        <taxon>Ardenticatenaceae</taxon>
        <taxon>Ardenticatena</taxon>
    </lineage>
</organism>
<reference evidence="1 2" key="1">
    <citation type="journal article" date="2015" name="Genome Announc.">
        <title>Draft Genome Sequence of a Heterotrophic Facultative Anaerobic Thermophilic Bacterium, Ardenticatena maritima Strain 110ST.</title>
        <authorList>
            <person name="Kawaichi S."/>
            <person name="Yoshida T."/>
            <person name="Sako Y."/>
            <person name="Nakamura R."/>
        </authorList>
    </citation>
    <scope>NUCLEOTIDE SEQUENCE [LARGE SCALE GENOMIC DNA]</scope>
    <source>
        <strain evidence="1 2">110S</strain>
    </source>
</reference>
<protein>
    <submittedName>
        <fullName evidence="1">Uncharacterized protein</fullName>
    </submittedName>
</protein>
<dbReference type="Proteomes" id="UP000037784">
    <property type="component" value="Unassembled WGS sequence"/>
</dbReference>
<keyword evidence="2" id="KW-1185">Reference proteome</keyword>
<accession>A0A0M9UC97</accession>
<dbReference type="AlphaFoldDB" id="A0A0M9UC97"/>
<gene>
    <name evidence="1" type="ORF">ARMA_1141</name>
</gene>
<proteinExistence type="predicted"/>
<dbReference type="EMBL" id="BBZA01000076">
    <property type="protein sequence ID" value="GAP62718.1"/>
    <property type="molecule type" value="Genomic_DNA"/>
</dbReference>
<dbReference type="InParanoid" id="A0A0M9UC97"/>
<evidence type="ECO:0000313" key="1">
    <source>
        <dbReference type="EMBL" id="GAP62718.1"/>
    </source>
</evidence>
<reference evidence="2" key="2">
    <citation type="submission" date="2015-08" db="EMBL/GenBank/DDBJ databases">
        <title>Draft Genome Sequence of a Heterotrophic Facultative Anaerobic Bacterium Ardenticatena maritima Strain 110S.</title>
        <authorList>
            <person name="Kawaichi S."/>
            <person name="Yoshida T."/>
            <person name="Sako Y."/>
            <person name="Nakamura R."/>
        </authorList>
    </citation>
    <scope>NUCLEOTIDE SEQUENCE [LARGE SCALE GENOMIC DNA]</scope>
    <source>
        <strain evidence="2">110S</strain>
    </source>
</reference>
<name>A0A0M9UC97_9CHLR</name>
<sequence>MAEKIKRVGFNDGHGLLLLVHLLSHIANCAHYTRFEGRGYLFVAAEWPLHIILAIVCEKE</sequence>